<evidence type="ECO:0000313" key="2">
    <source>
        <dbReference type="Proteomes" id="UP001367508"/>
    </source>
</evidence>
<protein>
    <submittedName>
        <fullName evidence="1">Uncharacterized protein</fullName>
    </submittedName>
</protein>
<proteinExistence type="predicted"/>
<evidence type="ECO:0000313" key="1">
    <source>
        <dbReference type="EMBL" id="KAK7345001.1"/>
    </source>
</evidence>
<dbReference type="AlphaFoldDB" id="A0AAN9LZF9"/>
<reference evidence="1 2" key="1">
    <citation type="submission" date="2024-01" db="EMBL/GenBank/DDBJ databases">
        <title>The genomes of 5 underutilized Papilionoideae crops provide insights into root nodulation and disease resistanc.</title>
        <authorList>
            <person name="Jiang F."/>
        </authorList>
    </citation>
    <scope>NUCLEOTIDE SEQUENCE [LARGE SCALE GENOMIC DNA]</scope>
    <source>
        <strain evidence="1">LVBAO_FW01</strain>
        <tissue evidence="1">Leaves</tissue>
    </source>
</reference>
<sequence length="123" mass="14062">MFMRAYLTCSSCMFYYCTCGPKSAWFLLATMHGVELELSVGTLPIQTGYDLHSNNQADYNTTMIYKVGRNLSLSLQGGLVVNYTLATKRFGDHVYVINKNRIFILNSRFSLPLQGIRAERHHR</sequence>
<keyword evidence="2" id="KW-1185">Reference proteome</keyword>
<comment type="caution">
    <text evidence="1">The sequence shown here is derived from an EMBL/GenBank/DDBJ whole genome shotgun (WGS) entry which is preliminary data.</text>
</comment>
<name>A0AAN9LZF9_CANGL</name>
<gene>
    <name evidence="1" type="ORF">VNO77_15339</name>
</gene>
<dbReference type="EMBL" id="JAYMYQ010000003">
    <property type="protein sequence ID" value="KAK7345001.1"/>
    <property type="molecule type" value="Genomic_DNA"/>
</dbReference>
<organism evidence="1 2">
    <name type="scientific">Canavalia gladiata</name>
    <name type="common">Sword bean</name>
    <name type="synonym">Dolichos gladiatus</name>
    <dbReference type="NCBI Taxonomy" id="3824"/>
    <lineage>
        <taxon>Eukaryota</taxon>
        <taxon>Viridiplantae</taxon>
        <taxon>Streptophyta</taxon>
        <taxon>Embryophyta</taxon>
        <taxon>Tracheophyta</taxon>
        <taxon>Spermatophyta</taxon>
        <taxon>Magnoliopsida</taxon>
        <taxon>eudicotyledons</taxon>
        <taxon>Gunneridae</taxon>
        <taxon>Pentapetalae</taxon>
        <taxon>rosids</taxon>
        <taxon>fabids</taxon>
        <taxon>Fabales</taxon>
        <taxon>Fabaceae</taxon>
        <taxon>Papilionoideae</taxon>
        <taxon>50 kb inversion clade</taxon>
        <taxon>NPAAA clade</taxon>
        <taxon>indigoferoid/millettioid clade</taxon>
        <taxon>Phaseoleae</taxon>
        <taxon>Canavalia</taxon>
    </lineage>
</organism>
<dbReference type="Proteomes" id="UP001367508">
    <property type="component" value="Unassembled WGS sequence"/>
</dbReference>
<accession>A0AAN9LZF9</accession>